<dbReference type="STRING" id="1450648.CLORY_38460"/>
<protein>
    <submittedName>
        <fullName evidence="1">Uncharacterized protein</fullName>
    </submittedName>
</protein>
<comment type="caution">
    <text evidence="1">The sequence shown here is derived from an EMBL/GenBank/DDBJ whole genome shotgun (WGS) entry which is preliminary data.</text>
</comment>
<evidence type="ECO:0000313" key="2">
    <source>
        <dbReference type="Proteomes" id="UP000190080"/>
    </source>
</evidence>
<evidence type="ECO:0000313" key="1">
    <source>
        <dbReference type="EMBL" id="OPJ57937.1"/>
    </source>
</evidence>
<reference evidence="1 2" key="1">
    <citation type="submission" date="2017-03" db="EMBL/GenBank/DDBJ databases">
        <title>Genome sequence of Clostridium oryzae DSM 28571.</title>
        <authorList>
            <person name="Poehlein A."/>
            <person name="Daniel R."/>
        </authorList>
    </citation>
    <scope>NUCLEOTIDE SEQUENCE [LARGE SCALE GENOMIC DNA]</scope>
    <source>
        <strain evidence="1 2">DSM 28571</strain>
    </source>
</reference>
<accession>A0A1V4IEH2</accession>
<dbReference type="EMBL" id="MZGV01000068">
    <property type="protein sequence ID" value="OPJ57937.1"/>
    <property type="molecule type" value="Genomic_DNA"/>
</dbReference>
<organism evidence="1 2">
    <name type="scientific">Clostridium oryzae</name>
    <dbReference type="NCBI Taxonomy" id="1450648"/>
    <lineage>
        <taxon>Bacteria</taxon>
        <taxon>Bacillati</taxon>
        <taxon>Bacillota</taxon>
        <taxon>Clostridia</taxon>
        <taxon>Eubacteriales</taxon>
        <taxon>Clostridiaceae</taxon>
        <taxon>Clostridium</taxon>
    </lineage>
</organism>
<gene>
    <name evidence="1" type="ORF">CLORY_38460</name>
</gene>
<dbReference type="Proteomes" id="UP000190080">
    <property type="component" value="Unassembled WGS sequence"/>
</dbReference>
<sequence>MKQVDKTMIIGDILKLDAGIAVDPLINKINSYLAEIN</sequence>
<keyword evidence="2" id="KW-1185">Reference proteome</keyword>
<dbReference type="AlphaFoldDB" id="A0A1V4IEH2"/>
<proteinExistence type="predicted"/>
<name>A0A1V4IEH2_9CLOT</name>